<gene>
    <name evidence="3" type="ordered locus">Minf_2354</name>
</gene>
<dbReference type="EMBL" id="CP000975">
    <property type="protein sequence ID" value="ACD84408.1"/>
    <property type="molecule type" value="Genomic_DNA"/>
</dbReference>
<feature type="compositionally biased region" description="Basic residues" evidence="1">
    <location>
        <begin position="87"/>
        <end position="97"/>
    </location>
</feature>
<feature type="transmembrane region" description="Helical" evidence="2">
    <location>
        <begin position="60"/>
        <end position="82"/>
    </location>
</feature>
<dbReference type="HOGENOM" id="CLU_1957020_0_0_0"/>
<dbReference type="STRING" id="481448.Minf_2354"/>
<keyword evidence="2" id="KW-1133">Transmembrane helix</keyword>
<name>B3E0H9_METI4</name>
<dbReference type="KEGG" id="min:Minf_2354"/>
<keyword evidence="2" id="KW-0812">Transmembrane</keyword>
<organism evidence="3 4">
    <name type="scientific">Methylacidiphilum infernorum (isolate V4)</name>
    <name type="common">Methylokorus infernorum (strain V4)</name>
    <dbReference type="NCBI Taxonomy" id="481448"/>
    <lineage>
        <taxon>Bacteria</taxon>
        <taxon>Pseudomonadati</taxon>
        <taxon>Verrucomicrobiota</taxon>
        <taxon>Methylacidiphilae</taxon>
        <taxon>Methylacidiphilales</taxon>
        <taxon>Methylacidiphilaceae</taxon>
        <taxon>Methylacidiphilum (ex Ratnadevi et al. 2023)</taxon>
    </lineage>
</organism>
<dbReference type="AlphaFoldDB" id="B3E0H9"/>
<evidence type="ECO:0000313" key="3">
    <source>
        <dbReference type="EMBL" id="ACD84408.1"/>
    </source>
</evidence>
<feature type="region of interest" description="Disordered" evidence="1">
    <location>
        <begin position="85"/>
        <end position="128"/>
    </location>
</feature>
<evidence type="ECO:0000256" key="2">
    <source>
        <dbReference type="SAM" id="Phobius"/>
    </source>
</evidence>
<sequence length="128" mass="15357">MENIPLFLNFFLRLVFSFIAKKKDYPPLFSGSRNRLLPLPFYRVPREKKNTLQLQKKRRFFFMTWLTFLFSLAIGIWLHPNLNAKAQRPRKRQKKRLPGLLPAKRQAQPFPNPNLPTPQLWKKNQDPN</sequence>
<evidence type="ECO:0000256" key="1">
    <source>
        <dbReference type="SAM" id="MobiDB-lite"/>
    </source>
</evidence>
<reference evidence="3 4" key="1">
    <citation type="journal article" date="2008" name="Biol. Direct">
        <title>Complete genome sequence of the extremely acidophilic methanotroph isolate V4, Methylacidiphilum infernorum, a representative of the bacterial phylum Verrucomicrobia.</title>
        <authorList>
            <person name="Hou S."/>
            <person name="Makarova K.S."/>
            <person name="Saw J.H."/>
            <person name="Senin P."/>
            <person name="Ly B.V."/>
            <person name="Zhou Z."/>
            <person name="Ren Y."/>
            <person name="Wang J."/>
            <person name="Galperin M.Y."/>
            <person name="Omelchenko M.V."/>
            <person name="Wolf Y.I."/>
            <person name="Yutin N."/>
            <person name="Koonin E.V."/>
            <person name="Stott M.B."/>
            <person name="Mountain B.W."/>
            <person name="Crowe M.A."/>
            <person name="Smirnova A.V."/>
            <person name="Dunfield P.F."/>
            <person name="Feng L."/>
            <person name="Wang L."/>
            <person name="Alam M."/>
        </authorList>
    </citation>
    <scope>NUCLEOTIDE SEQUENCE [LARGE SCALE GENOMIC DNA]</scope>
    <source>
        <strain evidence="4">Isolate V4</strain>
    </source>
</reference>
<dbReference type="Proteomes" id="UP000009149">
    <property type="component" value="Chromosome"/>
</dbReference>
<keyword evidence="2" id="KW-0472">Membrane</keyword>
<evidence type="ECO:0000313" key="4">
    <source>
        <dbReference type="Proteomes" id="UP000009149"/>
    </source>
</evidence>
<accession>B3E0H9</accession>
<protein>
    <submittedName>
        <fullName evidence="3">Uncharacterized protein</fullName>
    </submittedName>
</protein>
<proteinExistence type="predicted"/>